<organism evidence="2 3">
    <name type="scientific">Nitrosomonas cryotolerans ATCC 49181</name>
    <dbReference type="NCBI Taxonomy" id="1131553"/>
    <lineage>
        <taxon>Bacteria</taxon>
        <taxon>Pseudomonadati</taxon>
        <taxon>Pseudomonadota</taxon>
        <taxon>Betaproteobacteria</taxon>
        <taxon>Nitrosomonadales</taxon>
        <taxon>Nitrosomonadaceae</taxon>
        <taxon>Nitrosomonas</taxon>
    </lineage>
</organism>
<dbReference type="InterPro" id="IPR032033">
    <property type="entry name" value="Cytochrome_P460"/>
</dbReference>
<evidence type="ECO:0000259" key="1">
    <source>
        <dbReference type="Pfam" id="PF16694"/>
    </source>
</evidence>
<protein>
    <submittedName>
        <fullName evidence="2">Cytochrome P460</fullName>
    </submittedName>
</protein>
<dbReference type="Gene3D" id="3.50.70.20">
    <property type="entry name" value="Cytochrome P460"/>
    <property type="match status" value="1"/>
</dbReference>
<dbReference type="eggNOG" id="ENOG50337YY">
    <property type="taxonomic scope" value="Bacteria"/>
</dbReference>
<dbReference type="Pfam" id="PF16694">
    <property type="entry name" value="Cytochrome_P460"/>
    <property type="match status" value="1"/>
</dbReference>
<dbReference type="InterPro" id="IPR038142">
    <property type="entry name" value="Cytochrome_P460_sp"/>
</dbReference>
<dbReference type="RefSeq" id="WP_028461427.1">
    <property type="nucleotide sequence ID" value="NZ_FSRO01000001.1"/>
</dbReference>
<dbReference type="Proteomes" id="UP000185062">
    <property type="component" value="Unassembled WGS sequence"/>
</dbReference>
<gene>
    <name evidence="2" type="ORF">SAMN02743940_1021</name>
</gene>
<dbReference type="AlphaFoldDB" id="A0A1N6H4U4"/>
<sequence>MKYPLKFIAILFAVLPLYAYGGGNPEFVQFPLGYEKSFTKYATENRANQKQVAKFYANLAMVASYTQGSKAAPGSVVVMEIYSPKMDAENKPIVGSDGLFEIDSLAAVAVMENKDIWNEAYSAKDRTGHWGFAVYNPDGTPKDNDLNCVQCHTPLQNQDYLFTYQKLIDYVEKHVGNPLAQ</sequence>
<dbReference type="STRING" id="44575.SAMN05216419_101520"/>
<name>A0A1N6H4U4_9PROT</name>
<dbReference type="EMBL" id="FSRO01000001">
    <property type="protein sequence ID" value="SIO14810.1"/>
    <property type="molecule type" value="Genomic_DNA"/>
</dbReference>
<dbReference type="CDD" id="cd20716">
    <property type="entry name" value="cyt_P460_fam"/>
    <property type="match status" value="1"/>
</dbReference>
<proteinExistence type="predicted"/>
<reference evidence="2 3" key="1">
    <citation type="submission" date="2016-12" db="EMBL/GenBank/DDBJ databases">
        <authorList>
            <person name="Song W.-J."/>
            <person name="Kurnit D.M."/>
        </authorList>
    </citation>
    <scope>NUCLEOTIDE SEQUENCE [LARGE SCALE GENOMIC DNA]</scope>
    <source>
        <strain evidence="2 3">ATCC 49181</strain>
    </source>
</reference>
<feature type="domain" description="Cytochrome P460" evidence="1">
    <location>
        <begin position="31"/>
        <end position="163"/>
    </location>
</feature>
<evidence type="ECO:0000313" key="3">
    <source>
        <dbReference type="Proteomes" id="UP000185062"/>
    </source>
</evidence>
<keyword evidence="3" id="KW-1185">Reference proteome</keyword>
<evidence type="ECO:0000313" key="2">
    <source>
        <dbReference type="EMBL" id="SIO14810.1"/>
    </source>
</evidence>
<accession>A0A1N6H4U4</accession>